<dbReference type="InterPro" id="IPR010918">
    <property type="entry name" value="PurM-like_C_dom"/>
</dbReference>
<comment type="caution">
    <text evidence="5">The sequence shown here is derived from an EMBL/GenBank/DDBJ whole genome shotgun (WGS) entry which is preliminary data.</text>
</comment>
<dbReference type="InterPro" id="IPR006283">
    <property type="entry name" value="ThiL-like"/>
</dbReference>
<feature type="domain" description="PurM-like N-terminal" evidence="3">
    <location>
        <begin position="28"/>
        <end position="141"/>
    </location>
</feature>
<dbReference type="SUPFAM" id="SSF55326">
    <property type="entry name" value="PurM N-terminal domain-like"/>
    <property type="match status" value="1"/>
</dbReference>
<feature type="binding site" evidence="2">
    <location>
        <position position="30"/>
    </location>
    <ligand>
        <name>Mg(2+)</name>
        <dbReference type="ChEBI" id="CHEBI:18420"/>
        <label>4</label>
    </ligand>
</feature>
<dbReference type="GO" id="GO:0009030">
    <property type="term" value="F:thiamine-phosphate kinase activity"/>
    <property type="evidence" value="ECO:0007669"/>
    <property type="project" value="UniProtKB-EC"/>
</dbReference>
<organism evidence="5 6">
    <name type="scientific">Teichococcus aerophilus</name>
    <dbReference type="NCBI Taxonomy" id="1224513"/>
    <lineage>
        <taxon>Bacteria</taxon>
        <taxon>Pseudomonadati</taxon>
        <taxon>Pseudomonadota</taxon>
        <taxon>Alphaproteobacteria</taxon>
        <taxon>Acetobacterales</taxon>
        <taxon>Roseomonadaceae</taxon>
        <taxon>Roseomonas</taxon>
    </lineage>
</organism>
<feature type="binding site" evidence="2">
    <location>
        <position position="47"/>
    </location>
    <ligand>
        <name>Mg(2+)</name>
        <dbReference type="ChEBI" id="CHEBI:18420"/>
        <label>1</label>
    </ligand>
</feature>
<feature type="binding site" evidence="2">
    <location>
        <position position="149"/>
    </location>
    <ligand>
        <name>ATP</name>
        <dbReference type="ChEBI" id="CHEBI:30616"/>
    </ligand>
</feature>
<comment type="pathway">
    <text evidence="2">Cofactor biosynthesis; thiamine diphosphate biosynthesis; thiamine diphosphate from thiamine phosphate: step 1/1.</text>
</comment>
<dbReference type="PANTHER" id="PTHR30270:SF0">
    <property type="entry name" value="THIAMINE-MONOPHOSPHATE KINASE"/>
    <property type="match status" value="1"/>
</dbReference>
<feature type="binding site" evidence="2">
    <location>
        <begin position="122"/>
        <end position="123"/>
    </location>
    <ligand>
        <name>ATP</name>
        <dbReference type="ChEBI" id="CHEBI:30616"/>
    </ligand>
</feature>
<comment type="similarity">
    <text evidence="2">Belongs to the thiamine-monophosphate kinase family.</text>
</comment>
<keyword evidence="1 2" id="KW-0784">Thiamine biosynthesis</keyword>
<accession>A0ABR7RHR3</accession>
<feature type="binding site" evidence="2">
    <location>
        <position position="264"/>
    </location>
    <ligand>
        <name>substrate</name>
    </ligand>
</feature>
<keyword evidence="2" id="KW-0460">Magnesium</keyword>
<dbReference type="EMBL" id="JACTVA010000003">
    <property type="protein sequence ID" value="MBC9205869.1"/>
    <property type="molecule type" value="Genomic_DNA"/>
</dbReference>
<feature type="binding site" evidence="2">
    <location>
        <position position="75"/>
    </location>
    <ligand>
        <name>Mg(2+)</name>
        <dbReference type="ChEBI" id="CHEBI:18420"/>
        <label>2</label>
    </ligand>
</feature>
<sequence>MSQGLPPEFALIARHFLPLAGPGALGLGDDAALLDPPPGRQIVIAADAMVAGVHFLPDDPPETIGRKLLRCNLSDLAAMGAAPLAYLLTASLPRGLPADWIERFSAGLAADQAEFGLQVLGGDTTSTPGPITLSLTILGQVVPGQALRRVGAMPGQDVWVSGSIGDGTLGLAVLQGELPADDAGFLAERYRLPRPRLGLGQALVGLAMAAMDVSDGLVQDLGHLCRAGGCAAEIRAADVPLSAAARALLAADSALLPRILTGGDDYELLFAAPPEAAAEIAARAAAQGVAATRIGRFLAGEPAVTVLDHANRTLPLARGGWSHF</sequence>
<evidence type="ECO:0000256" key="2">
    <source>
        <dbReference type="HAMAP-Rule" id="MF_02128"/>
    </source>
</evidence>
<dbReference type="NCBIfam" id="TIGR01379">
    <property type="entry name" value="thiL"/>
    <property type="match status" value="1"/>
</dbReference>
<feature type="binding site" evidence="2">
    <location>
        <position position="215"/>
    </location>
    <ligand>
        <name>Mg(2+)</name>
        <dbReference type="ChEBI" id="CHEBI:18420"/>
        <label>5</label>
    </ligand>
</feature>
<feature type="binding site" evidence="2">
    <location>
        <position position="54"/>
    </location>
    <ligand>
        <name>substrate</name>
    </ligand>
</feature>
<dbReference type="Gene3D" id="3.30.1330.10">
    <property type="entry name" value="PurM-like, N-terminal domain"/>
    <property type="match status" value="1"/>
</dbReference>
<feature type="binding site" evidence="2">
    <location>
        <position position="321"/>
    </location>
    <ligand>
        <name>substrate</name>
    </ligand>
</feature>
<comment type="catalytic activity">
    <reaction evidence="2">
        <text>thiamine phosphate + ATP = thiamine diphosphate + ADP</text>
        <dbReference type="Rhea" id="RHEA:15913"/>
        <dbReference type="ChEBI" id="CHEBI:30616"/>
        <dbReference type="ChEBI" id="CHEBI:37575"/>
        <dbReference type="ChEBI" id="CHEBI:58937"/>
        <dbReference type="ChEBI" id="CHEBI:456216"/>
        <dbReference type="EC" id="2.7.4.16"/>
    </reaction>
</comment>
<comment type="caution">
    <text evidence="2">Lacks conserved residue(s) required for the propagation of feature annotation.</text>
</comment>
<feature type="binding site" evidence="2">
    <location>
        <position position="212"/>
    </location>
    <ligand>
        <name>Mg(2+)</name>
        <dbReference type="ChEBI" id="CHEBI:18420"/>
        <label>3</label>
    </ligand>
</feature>
<evidence type="ECO:0000259" key="3">
    <source>
        <dbReference type="Pfam" id="PF00586"/>
    </source>
</evidence>
<dbReference type="RefSeq" id="WP_187783030.1">
    <property type="nucleotide sequence ID" value="NZ_JACTVA010000003.1"/>
</dbReference>
<dbReference type="Pfam" id="PF00586">
    <property type="entry name" value="AIRS"/>
    <property type="match status" value="1"/>
</dbReference>
<evidence type="ECO:0000259" key="4">
    <source>
        <dbReference type="Pfam" id="PF02769"/>
    </source>
</evidence>
<feature type="binding site" evidence="2">
    <location>
        <position position="123"/>
    </location>
    <ligand>
        <name>Mg(2+)</name>
        <dbReference type="ChEBI" id="CHEBI:18420"/>
        <label>1</label>
    </ligand>
</feature>
<evidence type="ECO:0000313" key="5">
    <source>
        <dbReference type="EMBL" id="MBC9205869.1"/>
    </source>
</evidence>
<keyword evidence="6" id="KW-1185">Reference proteome</keyword>
<dbReference type="InterPro" id="IPR036921">
    <property type="entry name" value="PurM-like_N_sf"/>
</dbReference>
<keyword evidence="2" id="KW-0067">ATP-binding</keyword>
<dbReference type="HAMAP" id="MF_02128">
    <property type="entry name" value="TMP_kinase"/>
    <property type="match status" value="1"/>
</dbReference>
<evidence type="ECO:0000313" key="6">
    <source>
        <dbReference type="Proteomes" id="UP000626026"/>
    </source>
</evidence>
<keyword evidence="2 5" id="KW-0418">Kinase</keyword>
<dbReference type="PIRSF" id="PIRSF005303">
    <property type="entry name" value="Thiam_monoph_kin"/>
    <property type="match status" value="1"/>
</dbReference>
<dbReference type="InterPro" id="IPR016188">
    <property type="entry name" value="PurM-like_N"/>
</dbReference>
<reference evidence="5 6" key="1">
    <citation type="journal article" date="2013" name="Int. J. Syst. Evol. Microbiol.">
        <title>Roseomonas aerophila sp. nov., isolated from air.</title>
        <authorList>
            <person name="Kim S.J."/>
            <person name="Weon H.Y."/>
            <person name="Ahn J.H."/>
            <person name="Hong S.B."/>
            <person name="Seok S.J."/>
            <person name="Whang K.S."/>
            <person name="Kwon S.W."/>
        </authorList>
    </citation>
    <scope>NUCLEOTIDE SEQUENCE [LARGE SCALE GENOMIC DNA]</scope>
    <source>
        <strain evidence="5 6">NBRC 108923</strain>
    </source>
</reference>
<feature type="binding site" evidence="2">
    <location>
        <position position="75"/>
    </location>
    <ligand>
        <name>Mg(2+)</name>
        <dbReference type="ChEBI" id="CHEBI:18420"/>
        <label>4</label>
    </ligand>
</feature>
<feature type="binding site" evidence="2">
    <location>
        <position position="214"/>
    </location>
    <ligand>
        <name>ATP</name>
        <dbReference type="ChEBI" id="CHEBI:30616"/>
    </ligand>
</feature>
<dbReference type="EC" id="2.7.4.16" evidence="2"/>
<dbReference type="PANTHER" id="PTHR30270">
    <property type="entry name" value="THIAMINE-MONOPHOSPHATE KINASE"/>
    <property type="match status" value="1"/>
</dbReference>
<feature type="binding site" evidence="2">
    <location>
        <position position="75"/>
    </location>
    <ligand>
        <name>Mg(2+)</name>
        <dbReference type="ChEBI" id="CHEBI:18420"/>
        <label>3</label>
    </ligand>
</feature>
<proteinExistence type="inferred from homology"/>
<dbReference type="CDD" id="cd02194">
    <property type="entry name" value="ThiL"/>
    <property type="match status" value="1"/>
</dbReference>
<dbReference type="SUPFAM" id="SSF56042">
    <property type="entry name" value="PurM C-terminal domain-like"/>
    <property type="match status" value="1"/>
</dbReference>
<protein>
    <recommendedName>
        <fullName evidence="2">Thiamine-monophosphate kinase</fullName>
        <shortName evidence="2">TMP kinase</shortName>
        <shortName evidence="2">Thiamine-phosphate kinase</shortName>
        <ecNumber evidence="2">2.7.4.16</ecNumber>
    </recommendedName>
</protein>
<feature type="binding site" evidence="2">
    <location>
        <position position="30"/>
    </location>
    <ligand>
        <name>Mg(2+)</name>
        <dbReference type="ChEBI" id="CHEBI:18420"/>
        <label>3</label>
    </ligand>
</feature>
<keyword evidence="2 5" id="KW-0808">Transferase</keyword>
<gene>
    <name evidence="2 5" type="primary">thiL</name>
    <name evidence="5" type="ORF">IBL26_03400</name>
</gene>
<name>A0ABR7RHR3_9PROT</name>
<dbReference type="InterPro" id="IPR036676">
    <property type="entry name" value="PurM-like_C_sf"/>
</dbReference>
<evidence type="ECO:0000256" key="1">
    <source>
        <dbReference type="ARBA" id="ARBA00022977"/>
    </source>
</evidence>
<comment type="function">
    <text evidence="2">Catalyzes the ATP-dependent phosphorylation of thiamine-monophosphate (TMP) to form thiamine-pyrophosphate (TPP), the active form of vitamin B1.</text>
</comment>
<dbReference type="Proteomes" id="UP000626026">
    <property type="component" value="Unassembled WGS sequence"/>
</dbReference>
<dbReference type="Pfam" id="PF02769">
    <property type="entry name" value="AIRS_C"/>
    <property type="match status" value="1"/>
</dbReference>
<feature type="binding site" evidence="2">
    <location>
        <position position="47"/>
    </location>
    <ligand>
        <name>Mg(2+)</name>
        <dbReference type="ChEBI" id="CHEBI:18420"/>
        <label>2</label>
    </ligand>
</feature>
<dbReference type="Gene3D" id="3.90.650.10">
    <property type="entry name" value="PurM-like C-terminal domain"/>
    <property type="match status" value="1"/>
</dbReference>
<keyword evidence="2" id="KW-0479">Metal-binding</keyword>
<keyword evidence="2" id="KW-0547">Nucleotide-binding</keyword>
<comment type="miscellaneous">
    <text evidence="2">Reaction mechanism of ThiL seems to utilize a direct, inline transfer of the gamma-phosphate of ATP to TMP rather than a phosphorylated enzyme intermediate.</text>
</comment>
<feature type="domain" description="PurM-like C-terminal" evidence="4">
    <location>
        <begin position="154"/>
        <end position="301"/>
    </location>
</feature>